<dbReference type="Pfam" id="PF00665">
    <property type="entry name" value="rve"/>
    <property type="match status" value="1"/>
</dbReference>
<dbReference type="PROSITE" id="PS50994">
    <property type="entry name" value="INTEGRASE"/>
    <property type="match status" value="1"/>
</dbReference>
<dbReference type="PANTHER" id="PTHR37984:SF5">
    <property type="entry name" value="PROTEIN NYNRIN-LIKE"/>
    <property type="match status" value="1"/>
</dbReference>
<dbReference type="Gene3D" id="3.30.420.10">
    <property type="entry name" value="Ribonuclease H-like superfamily/Ribonuclease H"/>
    <property type="match status" value="1"/>
</dbReference>
<dbReference type="InterPro" id="IPR016197">
    <property type="entry name" value="Chromo-like_dom_sf"/>
</dbReference>
<dbReference type="Proteomes" id="UP001057375">
    <property type="component" value="Unassembled WGS sequence"/>
</dbReference>
<dbReference type="PANTHER" id="PTHR37984">
    <property type="entry name" value="PROTEIN CBG26694"/>
    <property type="match status" value="1"/>
</dbReference>
<name>A0ABQ5KTB7_9EUKA</name>
<evidence type="ECO:0000259" key="2">
    <source>
        <dbReference type="PROSITE" id="PS50994"/>
    </source>
</evidence>
<evidence type="ECO:0000313" key="3">
    <source>
        <dbReference type="EMBL" id="GKT34659.1"/>
    </source>
</evidence>
<comment type="caution">
    <text evidence="3">The sequence shown here is derived from an EMBL/GenBank/DDBJ whole genome shotgun (WGS) entry which is preliminary data.</text>
</comment>
<organism evidence="3 4">
    <name type="scientific">Aduncisulcus paluster</name>
    <dbReference type="NCBI Taxonomy" id="2918883"/>
    <lineage>
        <taxon>Eukaryota</taxon>
        <taxon>Metamonada</taxon>
        <taxon>Carpediemonas-like organisms</taxon>
        <taxon>Aduncisulcus</taxon>
    </lineage>
</organism>
<sequence length="386" mass="45041">MSSSKLREFMLELSPIFFGTRFQERGKFTYITGPLPEDANGFKYLLVVVDSFTRFIEIIPVISVGSEEAAMALLTYIFGRYGTPMTIRSDNGSQFKNGLHNCLSKALGYTQKFTLPHHHRENGMVERAIGSIRRLLRIERMQKDERDYSVFAAVSMQIINRRLHSSIGMSPYEALFGKRMREETGTVHDWGEPPQETLEEHKVLHRANFYIEGAREAARAHQLKLYQRRRTAMERNIEEPLKVGDLVLIDHEESIPTKDAPRMRGPWRVVEIISKWRVRIENLQGHNAQEIGVDRTRKVTLRESEEELLRVQSRDEGEWEVAEIVGHRYGRRRAIRFKITWKGFPDEEPADISWDEAKSLKEQMDIYLEKNPTLKRRLGEKSVKLR</sequence>
<dbReference type="Gene3D" id="2.40.50.40">
    <property type="match status" value="1"/>
</dbReference>
<protein>
    <submittedName>
        <fullName evidence="3">DDE-type integrase/transposase/recombinase</fullName>
    </submittedName>
</protein>
<feature type="domain" description="Chromo" evidence="1">
    <location>
        <begin position="319"/>
        <end position="386"/>
    </location>
</feature>
<gene>
    <name evidence="3" type="ORF">ADUPG1_007972</name>
</gene>
<reference evidence="3" key="1">
    <citation type="submission" date="2022-03" db="EMBL/GenBank/DDBJ databases">
        <title>Draft genome sequence of Aduncisulcus paluster, a free-living microaerophilic Fornicata.</title>
        <authorList>
            <person name="Yuyama I."/>
            <person name="Kume K."/>
            <person name="Tamura T."/>
            <person name="Inagaki Y."/>
            <person name="Hashimoto T."/>
        </authorList>
    </citation>
    <scope>NUCLEOTIDE SEQUENCE</scope>
    <source>
        <strain evidence="3">NY0171</strain>
    </source>
</reference>
<dbReference type="PROSITE" id="PS50013">
    <property type="entry name" value="CHROMO_2"/>
    <property type="match status" value="1"/>
</dbReference>
<dbReference type="InterPro" id="IPR036397">
    <property type="entry name" value="RNaseH_sf"/>
</dbReference>
<accession>A0ABQ5KTB7</accession>
<dbReference type="SUPFAM" id="SSF54160">
    <property type="entry name" value="Chromo domain-like"/>
    <property type="match status" value="1"/>
</dbReference>
<feature type="domain" description="Integrase catalytic" evidence="2">
    <location>
        <begin position="11"/>
        <end position="179"/>
    </location>
</feature>
<proteinExistence type="predicted"/>
<evidence type="ECO:0000313" key="4">
    <source>
        <dbReference type="Proteomes" id="UP001057375"/>
    </source>
</evidence>
<dbReference type="EMBL" id="BQXS01010845">
    <property type="protein sequence ID" value="GKT34659.1"/>
    <property type="molecule type" value="Genomic_DNA"/>
</dbReference>
<dbReference type="InterPro" id="IPR001584">
    <property type="entry name" value="Integrase_cat-core"/>
</dbReference>
<dbReference type="SUPFAM" id="SSF53098">
    <property type="entry name" value="Ribonuclease H-like"/>
    <property type="match status" value="1"/>
</dbReference>
<dbReference type="CDD" id="cd00024">
    <property type="entry name" value="CD_CSD"/>
    <property type="match status" value="1"/>
</dbReference>
<keyword evidence="4" id="KW-1185">Reference proteome</keyword>
<dbReference type="InterPro" id="IPR050951">
    <property type="entry name" value="Retrovirus_Pol_polyprotein"/>
</dbReference>
<dbReference type="InterPro" id="IPR012337">
    <property type="entry name" value="RNaseH-like_sf"/>
</dbReference>
<evidence type="ECO:0000259" key="1">
    <source>
        <dbReference type="PROSITE" id="PS50013"/>
    </source>
</evidence>
<dbReference type="InterPro" id="IPR000953">
    <property type="entry name" value="Chromo/chromo_shadow_dom"/>
</dbReference>